<keyword evidence="4 9" id="KW-0547">Nucleotide-binding</keyword>
<dbReference type="InterPro" id="IPR001636">
    <property type="entry name" value="SAICAR_synth"/>
</dbReference>
<dbReference type="EMBL" id="RSCD01000027">
    <property type="protein sequence ID" value="RSH82226.1"/>
    <property type="molecule type" value="Genomic_DNA"/>
</dbReference>
<feature type="region of interest" description="Disordered" evidence="10">
    <location>
        <begin position="436"/>
        <end position="485"/>
    </location>
</feature>
<dbReference type="NCBIfam" id="TIGR00081">
    <property type="entry name" value="purC"/>
    <property type="match status" value="1"/>
</dbReference>
<accession>A0A427XTI5</accession>
<dbReference type="PRINTS" id="PR01040">
    <property type="entry name" value="TRNASYNTHTYR"/>
</dbReference>
<dbReference type="OrthoDB" id="9991235at2759"/>
<evidence type="ECO:0000256" key="8">
    <source>
        <dbReference type="ARBA" id="ARBA00023146"/>
    </source>
</evidence>
<dbReference type="STRING" id="1890683.A0A427XTI5"/>
<dbReference type="InterPro" id="IPR014729">
    <property type="entry name" value="Rossmann-like_a/b/a_fold"/>
</dbReference>
<dbReference type="PANTHER" id="PTHR43700:SF1">
    <property type="entry name" value="PHOSPHORIBOSYLAMINOIMIDAZOLE-SUCCINOCARBOXAMIDE SYNTHASE"/>
    <property type="match status" value="1"/>
</dbReference>
<dbReference type="Gene3D" id="3.40.50.620">
    <property type="entry name" value="HUPs"/>
    <property type="match status" value="1"/>
</dbReference>
<comment type="similarity">
    <text evidence="2">Belongs to the SAICAR synthetase family.</text>
</comment>
<dbReference type="SUPFAM" id="SSF56104">
    <property type="entry name" value="SAICAR synthase-like"/>
    <property type="match status" value="1"/>
</dbReference>
<dbReference type="GO" id="GO:0004639">
    <property type="term" value="F:phosphoribosylaminoimidazolesuccinocarboxamide synthase activity"/>
    <property type="evidence" value="ECO:0007669"/>
    <property type="project" value="InterPro"/>
</dbReference>
<keyword evidence="8 9" id="KW-0030">Aminoacyl-tRNA synthetase</keyword>
<dbReference type="NCBIfam" id="TIGR00234">
    <property type="entry name" value="tyrS"/>
    <property type="match status" value="1"/>
</dbReference>
<comment type="similarity">
    <text evidence="9">Belongs to the class-I aminoacyl-tRNA synthetase family.</text>
</comment>
<evidence type="ECO:0000256" key="10">
    <source>
        <dbReference type="SAM" id="MobiDB-lite"/>
    </source>
</evidence>
<gene>
    <name evidence="12" type="ORF">EHS25_005936</name>
</gene>
<proteinExistence type="inferred from homology"/>
<reference evidence="12 13" key="1">
    <citation type="submission" date="2018-11" db="EMBL/GenBank/DDBJ databases">
        <title>Genome sequence of Saitozyma podzolica DSM 27192.</title>
        <authorList>
            <person name="Aliyu H."/>
            <person name="Gorte O."/>
            <person name="Ochsenreither K."/>
        </authorList>
    </citation>
    <scope>NUCLEOTIDE SEQUENCE [LARGE SCALE GENOMIC DNA]</scope>
    <source>
        <strain evidence="12 13">DSM 27192</strain>
    </source>
</reference>
<feature type="domain" description="SAICAR synthetase/ADE2 N-terminal" evidence="11">
    <location>
        <begin position="551"/>
        <end position="827"/>
    </location>
</feature>
<dbReference type="EC" id="6.1.1.1" evidence="9"/>
<dbReference type="GO" id="GO:0006437">
    <property type="term" value="P:tyrosyl-tRNA aminoacylation"/>
    <property type="evidence" value="ECO:0007669"/>
    <property type="project" value="InterPro"/>
</dbReference>
<evidence type="ECO:0000256" key="6">
    <source>
        <dbReference type="ARBA" id="ARBA00022840"/>
    </source>
</evidence>
<evidence type="ECO:0000256" key="2">
    <source>
        <dbReference type="ARBA" id="ARBA00010190"/>
    </source>
</evidence>
<evidence type="ECO:0000313" key="12">
    <source>
        <dbReference type="EMBL" id="RSH82226.1"/>
    </source>
</evidence>
<evidence type="ECO:0000256" key="3">
    <source>
        <dbReference type="ARBA" id="ARBA00022598"/>
    </source>
</evidence>
<evidence type="ECO:0000256" key="1">
    <source>
        <dbReference type="ARBA" id="ARBA00004672"/>
    </source>
</evidence>
<evidence type="ECO:0000259" key="11">
    <source>
        <dbReference type="Pfam" id="PF01259"/>
    </source>
</evidence>
<dbReference type="PROSITE" id="PS01057">
    <property type="entry name" value="SAICAR_SYNTHETASE_1"/>
    <property type="match status" value="1"/>
</dbReference>
<keyword evidence="6 9" id="KW-0067">ATP-binding</keyword>
<dbReference type="InterPro" id="IPR028923">
    <property type="entry name" value="SAICAR_synt/ADE2_N"/>
</dbReference>
<comment type="catalytic activity">
    <reaction evidence="9">
        <text>tRNA(Tyr) + L-tyrosine + ATP = L-tyrosyl-tRNA(Tyr) + AMP + diphosphate + H(+)</text>
        <dbReference type="Rhea" id="RHEA:10220"/>
        <dbReference type="Rhea" id="RHEA-COMP:9706"/>
        <dbReference type="Rhea" id="RHEA-COMP:9707"/>
        <dbReference type="ChEBI" id="CHEBI:15378"/>
        <dbReference type="ChEBI" id="CHEBI:30616"/>
        <dbReference type="ChEBI" id="CHEBI:33019"/>
        <dbReference type="ChEBI" id="CHEBI:58315"/>
        <dbReference type="ChEBI" id="CHEBI:78442"/>
        <dbReference type="ChEBI" id="CHEBI:78536"/>
        <dbReference type="ChEBI" id="CHEBI:456215"/>
        <dbReference type="EC" id="6.1.1.1"/>
    </reaction>
</comment>
<dbReference type="InterPro" id="IPR002307">
    <property type="entry name" value="Tyr-tRNA-ligase"/>
</dbReference>
<dbReference type="FunFam" id="1.10.240.10:FF:000004">
    <property type="entry name" value="Tyrosine--tRNA ligase"/>
    <property type="match status" value="1"/>
</dbReference>
<dbReference type="SUPFAM" id="SSF52374">
    <property type="entry name" value="Nucleotidylyl transferase"/>
    <property type="match status" value="1"/>
</dbReference>
<evidence type="ECO:0000256" key="9">
    <source>
        <dbReference type="RuleBase" id="RU361234"/>
    </source>
</evidence>
<evidence type="ECO:0000256" key="4">
    <source>
        <dbReference type="ARBA" id="ARBA00022741"/>
    </source>
</evidence>
<comment type="caution">
    <text evidence="12">The sequence shown here is derived from an EMBL/GenBank/DDBJ whole genome shotgun (WGS) entry which is preliminary data.</text>
</comment>
<protein>
    <recommendedName>
        <fullName evidence="9">Tyrosine--tRNA ligase</fullName>
        <ecNumber evidence="9">6.1.1.1</ecNumber>
    </recommendedName>
    <alternativeName>
        <fullName evidence="9">Tyrosyl-tRNA synthetase</fullName>
    </alternativeName>
</protein>
<feature type="compositionally biased region" description="Basic and acidic residues" evidence="10">
    <location>
        <begin position="346"/>
        <end position="358"/>
    </location>
</feature>
<dbReference type="GO" id="GO:0004831">
    <property type="term" value="F:tyrosine-tRNA ligase activity"/>
    <property type="evidence" value="ECO:0007669"/>
    <property type="project" value="UniProtKB-EC"/>
</dbReference>
<keyword evidence="13" id="KW-1185">Reference proteome</keyword>
<keyword evidence="7 9" id="KW-0648">Protein biosynthesis</keyword>
<dbReference type="PROSITE" id="PS01058">
    <property type="entry name" value="SAICAR_SYNTHETASE_2"/>
    <property type="match status" value="1"/>
</dbReference>
<dbReference type="InterPro" id="IPR018236">
    <property type="entry name" value="SAICAR_synthetase_CS"/>
</dbReference>
<dbReference type="Pfam" id="PF01259">
    <property type="entry name" value="SAICAR_synt"/>
    <property type="match status" value="1"/>
</dbReference>
<dbReference type="CDD" id="cd01414">
    <property type="entry name" value="SAICAR_synt_Sc"/>
    <property type="match status" value="1"/>
</dbReference>
<dbReference type="NCBIfam" id="NF010568">
    <property type="entry name" value="PRK13961.1"/>
    <property type="match status" value="1"/>
</dbReference>
<evidence type="ECO:0000313" key="13">
    <source>
        <dbReference type="Proteomes" id="UP000279259"/>
    </source>
</evidence>
<dbReference type="FunFam" id="3.30.470.20:FF:000015">
    <property type="entry name" value="Phosphoribosylaminoimidazole-succinocarboxamide synthase"/>
    <property type="match status" value="1"/>
</dbReference>
<keyword evidence="5" id="KW-0658">Purine biosynthesis</keyword>
<dbReference type="Gene3D" id="3.30.470.20">
    <property type="entry name" value="ATP-grasp fold, B domain"/>
    <property type="match status" value="1"/>
</dbReference>
<dbReference type="Gene3D" id="1.10.240.10">
    <property type="entry name" value="Tyrosyl-Transfer RNA Synthetase"/>
    <property type="match status" value="1"/>
</dbReference>
<dbReference type="UniPathway" id="UPA00074">
    <property type="reaction ID" value="UER00131"/>
</dbReference>
<feature type="region of interest" description="Disordered" evidence="10">
    <location>
        <begin position="346"/>
        <end position="372"/>
    </location>
</feature>
<evidence type="ECO:0000256" key="7">
    <source>
        <dbReference type="ARBA" id="ARBA00022917"/>
    </source>
</evidence>
<keyword evidence="3 9" id="KW-0436">Ligase</keyword>
<dbReference type="PANTHER" id="PTHR43700">
    <property type="entry name" value="PHOSPHORIBOSYLAMINOIMIDAZOLE-SUCCINOCARBOXAMIDE SYNTHASE"/>
    <property type="match status" value="1"/>
</dbReference>
<dbReference type="InterPro" id="IPR002305">
    <property type="entry name" value="aa-tRNA-synth_Ic"/>
</dbReference>
<dbReference type="Pfam" id="PF00579">
    <property type="entry name" value="tRNA-synt_1b"/>
    <property type="match status" value="1"/>
</dbReference>
<dbReference type="GO" id="GO:0005524">
    <property type="term" value="F:ATP binding"/>
    <property type="evidence" value="ECO:0007669"/>
    <property type="project" value="UniProtKB-KW"/>
</dbReference>
<feature type="compositionally biased region" description="Basic and acidic residues" evidence="10">
    <location>
        <begin position="461"/>
        <end position="470"/>
    </location>
</feature>
<name>A0A427XTI5_9TREE</name>
<dbReference type="Gene3D" id="3.30.200.20">
    <property type="entry name" value="Phosphorylase Kinase, domain 1"/>
    <property type="match status" value="1"/>
</dbReference>
<comment type="pathway">
    <text evidence="1">Purine metabolism; IMP biosynthesis via de novo pathway; 5-amino-1-(5-phospho-D-ribosyl)imidazole-4-carboxamide from 5-amino-1-(5-phospho-D-ribosyl)imidazole-4-carboxylate: step 1/2.</text>
</comment>
<dbReference type="GO" id="GO:0005737">
    <property type="term" value="C:cytoplasm"/>
    <property type="evidence" value="ECO:0007669"/>
    <property type="project" value="TreeGrafter"/>
</dbReference>
<dbReference type="GO" id="GO:0006189">
    <property type="term" value="P:'de novo' IMP biosynthetic process"/>
    <property type="evidence" value="ECO:0007669"/>
    <property type="project" value="UniProtKB-UniPathway"/>
</dbReference>
<dbReference type="HAMAP" id="MF_00137">
    <property type="entry name" value="SAICAR_synth"/>
    <property type="match status" value="1"/>
</dbReference>
<dbReference type="Proteomes" id="UP000279259">
    <property type="component" value="Unassembled WGS sequence"/>
</dbReference>
<dbReference type="AlphaFoldDB" id="A0A427XTI5"/>
<organism evidence="12 13">
    <name type="scientific">Saitozyma podzolica</name>
    <dbReference type="NCBI Taxonomy" id="1890683"/>
    <lineage>
        <taxon>Eukaryota</taxon>
        <taxon>Fungi</taxon>
        <taxon>Dikarya</taxon>
        <taxon>Basidiomycota</taxon>
        <taxon>Agaricomycotina</taxon>
        <taxon>Tremellomycetes</taxon>
        <taxon>Tremellales</taxon>
        <taxon>Trimorphomycetaceae</taxon>
        <taxon>Saitozyma</taxon>
    </lineage>
</organism>
<sequence length="900" mass="98367">MADLEFANQAETSSGAVPHIALSPEAEAQFETITRNLQESTSTEIIRKVLADGEVVRAYWGDELADLCLQVRRRLEDVSDGLGYVIGLSVGPDLLDDWAGSLTDRQLPPPPPLTFVAHIAYCVPLLKIADFLTAGVHLKILLADLHAFLDASKSTLETLKWRVKYYSFLLKAVFTVLGVPLDKLEFVTGTSYQLTPEYTMDMYRFHALTTTKAAEHAGADVVKESESPLMSSLLYPGLQALDEHYLDVHFQFGGADQRKIFMYAAHFLPRMGYAKRAHLMNPMVPGLSGGKMSSSDPKSKIDFLDSPAEVKAKLKAAVCTPGQVEGNGVLAFVKAVLVPVQQLREEQARGRGEPRAARGDGTGSFVKPDAPDGTIFSIGRPEKFGGDIHFSSYQQLEDAYAKEEIHPGDLKGGVTDALMLLLEPIRKMFDADPEWQEAESKGYPNQSVGAAHGAKPTGAKAEAKKGEPKVKAPKGSNKPPTEEERAALRLKKEQEKLAKAQAKLAADNLTPGEVQARSAEAATVVPKIPNGGPSSAAVAVVQTRMPKLKLVAKGKVRDIYELPGEPDKLLFVATDRISAFDVIMENGIPRKGITLTTLSSFWFWKLQHVIPNHVLVPSVPSSSSTLPAGLTDPASSWSEFPRSLDEYRDQLEGRSMIVRKCEVVKVEAIVRGYITGSAWAEYKKSKTVHGIPMPDGLVESQKLPKPIFTPSTKAEQGEHDENIHPDKVKDICGAEVAAEVERAAIRLYSEAAEYALARGLILADTKFEFGLLPSPNGGKQLILIDEVLTPDSSRYWSADVYKSGQPQPSFDKQYLRDWLISNNLRAKDGVTLPQDVVDETKRKYEEAKDRVIGLGEFGVHGKKGVRGGDEVVLQTDQGGDDVVLQTDQVTDAIEREAKKL</sequence>
<evidence type="ECO:0000256" key="5">
    <source>
        <dbReference type="ARBA" id="ARBA00022755"/>
    </source>
</evidence>